<gene>
    <name evidence="3" type="ORF">LCMAC102_01380</name>
</gene>
<accession>A0A481YST0</accession>
<dbReference type="PROSITE" id="PS50948">
    <property type="entry name" value="PAN"/>
    <property type="match status" value="1"/>
</dbReference>
<dbReference type="SUPFAM" id="SSF57414">
    <property type="entry name" value="Hairpin loop containing domain-like"/>
    <property type="match status" value="1"/>
</dbReference>
<proteinExistence type="predicted"/>
<keyword evidence="1" id="KW-1133">Transmembrane helix</keyword>
<dbReference type="Pfam" id="PF00024">
    <property type="entry name" value="PAN_1"/>
    <property type="match status" value="1"/>
</dbReference>
<keyword evidence="1" id="KW-0812">Transmembrane</keyword>
<reference evidence="3" key="1">
    <citation type="journal article" date="2019" name="MBio">
        <title>Virus Genomes from Deep Sea Sediments Expand the Ocean Megavirome and Support Independent Origins of Viral Gigantism.</title>
        <authorList>
            <person name="Backstrom D."/>
            <person name="Yutin N."/>
            <person name="Jorgensen S.L."/>
            <person name="Dharamshi J."/>
            <person name="Homa F."/>
            <person name="Zaremba-Niedwiedzka K."/>
            <person name="Spang A."/>
            <person name="Wolf Y.I."/>
            <person name="Koonin E.V."/>
            <person name="Ettema T.J."/>
        </authorList>
    </citation>
    <scope>NUCLEOTIDE SEQUENCE</scope>
</reference>
<evidence type="ECO:0000259" key="2">
    <source>
        <dbReference type="PROSITE" id="PS50948"/>
    </source>
</evidence>
<dbReference type="EMBL" id="MK500334">
    <property type="protein sequence ID" value="QBK86343.1"/>
    <property type="molecule type" value="Genomic_DNA"/>
</dbReference>
<organism evidence="3">
    <name type="scientific">Marseillevirus LCMAC102</name>
    <dbReference type="NCBI Taxonomy" id="2506603"/>
    <lineage>
        <taxon>Viruses</taxon>
        <taxon>Varidnaviria</taxon>
        <taxon>Bamfordvirae</taxon>
        <taxon>Nucleocytoviricota</taxon>
        <taxon>Megaviricetes</taxon>
        <taxon>Pimascovirales</taxon>
        <taxon>Pimascovirales incertae sedis</taxon>
        <taxon>Marseilleviridae</taxon>
    </lineage>
</organism>
<feature type="transmembrane region" description="Helical" evidence="1">
    <location>
        <begin position="92"/>
        <end position="110"/>
    </location>
</feature>
<evidence type="ECO:0000313" key="3">
    <source>
        <dbReference type="EMBL" id="QBK86343.1"/>
    </source>
</evidence>
<name>A0A481YST0_9VIRU</name>
<keyword evidence="1" id="KW-0472">Membrane</keyword>
<sequence>MSCKQTLYDGRMPDGLTPLEYLSNKSTLTQCAQECCDDSECYTYTYKTDTKECWLWPRGNSFIYIPTKSNIPESGDVFMTTGILQNRKHHELIPFILTLIAIGVFFFWRWNTKSAPRTI</sequence>
<dbReference type="Gene3D" id="3.50.4.10">
    <property type="entry name" value="Hepatocyte Growth Factor"/>
    <property type="match status" value="1"/>
</dbReference>
<protein>
    <submittedName>
        <fullName evidence="3">PAN domain protein</fullName>
    </submittedName>
</protein>
<dbReference type="InterPro" id="IPR003609">
    <property type="entry name" value="Pan_app"/>
</dbReference>
<feature type="domain" description="Apple" evidence="2">
    <location>
        <begin position="3"/>
        <end position="82"/>
    </location>
</feature>
<evidence type="ECO:0000256" key="1">
    <source>
        <dbReference type="SAM" id="Phobius"/>
    </source>
</evidence>